<dbReference type="InParanoid" id="A0A4W3IDK9"/>
<protein>
    <recommendedName>
        <fullName evidence="6">G-protein coupled receptors family 1 profile domain-containing protein</fullName>
    </recommendedName>
</protein>
<dbReference type="GeneTree" id="ENSGT01140000282516"/>
<accession>A0A4W3IDK9</accession>
<organism evidence="7 8">
    <name type="scientific">Callorhinchus milii</name>
    <name type="common">Ghost shark</name>
    <dbReference type="NCBI Taxonomy" id="7868"/>
    <lineage>
        <taxon>Eukaryota</taxon>
        <taxon>Metazoa</taxon>
        <taxon>Chordata</taxon>
        <taxon>Craniata</taxon>
        <taxon>Vertebrata</taxon>
        <taxon>Chondrichthyes</taxon>
        <taxon>Holocephali</taxon>
        <taxon>Chimaeriformes</taxon>
        <taxon>Callorhinchidae</taxon>
        <taxon>Callorhinchus</taxon>
    </lineage>
</organism>
<dbReference type="PRINTS" id="PR00237">
    <property type="entry name" value="GPCRRHODOPSN"/>
</dbReference>
<dbReference type="GO" id="GO:0004930">
    <property type="term" value="F:G protein-coupled receptor activity"/>
    <property type="evidence" value="ECO:0007669"/>
    <property type="project" value="InterPro"/>
</dbReference>
<dbReference type="PANTHER" id="PTHR47392">
    <property type="entry name" value="G-PROTEIN COUPLED RECEPTOR 82-RELATED"/>
    <property type="match status" value="1"/>
</dbReference>
<evidence type="ECO:0000256" key="2">
    <source>
        <dbReference type="ARBA" id="ARBA00022692"/>
    </source>
</evidence>
<comment type="subcellular location">
    <subcellularLocation>
        <location evidence="1">Membrane</location>
    </subcellularLocation>
</comment>
<evidence type="ECO:0000256" key="1">
    <source>
        <dbReference type="ARBA" id="ARBA00004370"/>
    </source>
</evidence>
<dbReference type="FunCoup" id="A0A4W3IDK9">
    <property type="interactions" value="5"/>
</dbReference>
<dbReference type="OMA" id="QKNTCIG"/>
<name>A0A4W3IDK9_CALMI</name>
<dbReference type="PROSITE" id="PS50262">
    <property type="entry name" value="G_PROTEIN_RECEP_F1_2"/>
    <property type="match status" value="1"/>
</dbReference>
<reference evidence="8" key="3">
    <citation type="journal article" date="2014" name="Nature">
        <title>Elephant shark genome provides unique insights into gnathostome evolution.</title>
        <authorList>
            <consortium name="International Elephant Shark Genome Sequencing Consortium"/>
            <person name="Venkatesh B."/>
            <person name="Lee A.P."/>
            <person name="Ravi V."/>
            <person name="Maurya A.K."/>
            <person name="Lian M.M."/>
            <person name="Swann J.B."/>
            <person name="Ohta Y."/>
            <person name="Flajnik M.F."/>
            <person name="Sutoh Y."/>
            <person name="Kasahara M."/>
            <person name="Hoon S."/>
            <person name="Gangu V."/>
            <person name="Roy S.W."/>
            <person name="Irimia M."/>
            <person name="Korzh V."/>
            <person name="Kondrychyn I."/>
            <person name="Lim Z.W."/>
            <person name="Tay B.H."/>
            <person name="Tohari S."/>
            <person name="Kong K.W."/>
            <person name="Ho S."/>
            <person name="Lorente-Galdos B."/>
            <person name="Quilez J."/>
            <person name="Marques-Bonet T."/>
            <person name="Raney B.J."/>
            <person name="Ingham P.W."/>
            <person name="Tay A."/>
            <person name="Hillier L.W."/>
            <person name="Minx P."/>
            <person name="Boehm T."/>
            <person name="Wilson R.K."/>
            <person name="Brenner S."/>
            <person name="Warren W.C."/>
        </authorList>
    </citation>
    <scope>NUCLEOTIDE SEQUENCE [LARGE SCALE GENOMIC DNA]</scope>
</reference>
<keyword evidence="8" id="KW-1185">Reference proteome</keyword>
<reference evidence="7" key="4">
    <citation type="submission" date="2025-08" db="UniProtKB">
        <authorList>
            <consortium name="Ensembl"/>
        </authorList>
    </citation>
    <scope>IDENTIFICATION</scope>
</reference>
<dbReference type="InterPro" id="IPR017452">
    <property type="entry name" value="GPCR_Rhodpsn_7TM"/>
</dbReference>
<evidence type="ECO:0000256" key="3">
    <source>
        <dbReference type="ARBA" id="ARBA00022989"/>
    </source>
</evidence>
<proteinExistence type="predicted"/>
<feature type="domain" description="G-protein coupled receptors family 1 profile" evidence="6">
    <location>
        <begin position="44"/>
        <end position="322"/>
    </location>
</feature>
<reference evidence="7" key="5">
    <citation type="submission" date="2025-09" db="UniProtKB">
        <authorList>
            <consortium name="Ensembl"/>
        </authorList>
    </citation>
    <scope>IDENTIFICATION</scope>
</reference>
<dbReference type="GO" id="GO:0016020">
    <property type="term" value="C:membrane"/>
    <property type="evidence" value="ECO:0007669"/>
    <property type="project" value="UniProtKB-SubCell"/>
</dbReference>
<keyword evidence="2 5" id="KW-0812">Transmembrane</keyword>
<dbReference type="PANTHER" id="PTHR47392:SF1">
    <property type="entry name" value="G-PROTEIN COUPLED RECEPTOR 82-RELATED"/>
    <property type="match status" value="1"/>
</dbReference>
<feature type="transmembrane region" description="Helical" evidence="5">
    <location>
        <begin position="217"/>
        <end position="239"/>
    </location>
</feature>
<feature type="transmembrane region" description="Helical" evidence="5">
    <location>
        <begin position="32"/>
        <end position="53"/>
    </location>
</feature>
<evidence type="ECO:0000313" key="8">
    <source>
        <dbReference type="Proteomes" id="UP000314986"/>
    </source>
</evidence>
<feature type="transmembrane region" description="Helical" evidence="5">
    <location>
        <begin position="65"/>
        <end position="88"/>
    </location>
</feature>
<feature type="transmembrane region" description="Helical" evidence="5">
    <location>
        <begin position="108"/>
        <end position="126"/>
    </location>
</feature>
<dbReference type="Gene3D" id="1.20.1070.10">
    <property type="entry name" value="Rhodopsin 7-helix transmembrane proteins"/>
    <property type="match status" value="1"/>
</dbReference>
<evidence type="ECO:0000259" key="6">
    <source>
        <dbReference type="PROSITE" id="PS50262"/>
    </source>
</evidence>
<feature type="transmembrane region" description="Helical" evidence="5">
    <location>
        <begin position="260"/>
        <end position="281"/>
    </location>
</feature>
<evidence type="ECO:0000256" key="4">
    <source>
        <dbReference type="ARBA" id="ARBA00023136"/>
    </source>
</evidence>
<dbReference type="Ensembl" id="ENSCMIT00000025994.1">
    <property type="protein sequence ID" value="ENSCMIP00000025571.1"/>
    <property type="gene ID" value="ENSCMIG00000011236.1"/>
</dbReference>
<evidence type="ECO:0000313" key="7">
    <source>
        <dbReference type="Ensembl" id="ENSCMIP00000025571.1"/>
    </source>
</evidence>
<sequence>MANETSSPDSSNTTECFDIFHQTMATKRFLPLAYSLIFVTGSIGNILALWIFIKRVRTKSAIHVYLINLIFSNLLLCMIMPFLIAYFAEGQSWLSDSAMCTAVRFATPIFYISLYFTILILCWVALSQYATLTNYSQCQNCPILKKFNHFRILKRFREVPFAKVLCSSVWLTVICVLGPITLYYSITESKYEHREHQESCYNINVEIGASVSGNASFVAIFFFYLCFLVLLALNVSLVYHVYIIQKNSTIEQKHLVYKNVLRKISIIQVMFAICFLPYHIYRPIFLELIPNSDCKQKSLLVEIKNLLIFLAALRSSTDPFVYILLNKSFRLNLCSILQRSQTQSITLSSIHQTAEQSHRKKVTHAHTHVHTVGEN</sequence>
<reference evidence="8" key="1">
    <citation type="journal article" date="2006" name="Science">
        <title>Ancient noncoding elements conserved in the human genome.</title>
        <authorList>
            <person name="Venkatesh B."/>
            <person name="Kirkness E.F."/>
            <person name="Loh Y.H."/>
            <person name="Halpern A.L."/>
            <person name="Lee A.P."/>
            <person name="Johnson J."/>
            <person name="Dandona N."/>
            <person name="Viswanathan L.D."/>
            <person name="Tay A."/>
            <person name="Venter J.C."/>
            <person name="Strausberg R.L."/>
            <person name="Brenner S."/>
        </authorList>
    </citation>
    <scope>NUCLEOTIDE SEQUENCE [LARGE SCALE GENOMIC DNA]</scope>
</reference>
<dbReference type="InterPro" id="IPR042804">
    <property type="entry name" value="GPR82"/>
</dbReference>
<dbReference type="AlphaFoldDB" id="A0A4W3IDK9"/>
<evidence type="ECO:0000256" key="5">
    <source>
        <dbReference type="SAM" id="Phobius"/>
    </source>
</evidence>
<dbReference type="STRING" id="7868.ENSCMIP00000025571"/>
<reference evidence="8" key="2">
    <citation type="journal article" date="2007" name="PLoS Biol.">
        <title>Survey sequencing and comparative analysis of the elephant shark (Callorhinchus milii) genome.</title>
        <authorList>
            <person name="Venkatesh B."/>
            <person name="Kirkness E.F."/>
            <person name="Loh Y.H."/>
            <person name="Halpern A.L."/>
            <person name="Lee A.P."/>
            <person name="Johnson J."/>
            <person name="Dandona N."/>
            <person name="Viswanathan L.D."/>
            <person name="Tay A."/>
            <person name="Venter J.C."/>
            <person name="Strausberg R.L."/>
            <person name="Brenner S."/>
        </authorList>
    </citation>
    <scope>NUCLEOTIDE SEQUENCE [LARGE SCALE GENOMIC DNA]</scope>
</reference>
<keyword evidence="3 5" id="KW-1133">Transmembrane helix</keyword>
<dbReference type="Pfam" id="PF00001">
    <property type="entry name" value="7tm_1"/>
    <property type="match status" value="1"/>
</dbReference>
<keyword evidence="4 5" id="KW-0472">Membrane</keyword>
<feature type="transmembrane region" description="Helical" evidence="5">
    <location>
        <begin position="161"/>
        <end position="186"/>
    </location>
</feature>
<dbReference type="SUPFAM" id="SSF81321">
    <property type="entry name" value="Family A G protein-coupled receptor-like"/>
    <property type="match status" value="1"/>
</dbReference>
<dbReference type="InterPro" id="IPR000276">
    <property type="entry name" value="GPCR_Rhodpsn"/>
</dbReference>
<dbReference type="Proteomes" id="UP000314986">
    <property type="component" value="Unassembled WGS sequence"/>
</dbReference>